<feature type="chain" id="PRO_5006145910" evidence="2">
    <location>
        <begin position="30"/>
        <end position="415"/>
    </location>
</feature>
<dbReference type="Pfam" id="PF13416">
    <property type="entry name" value="SBP_bac_8"/>
    <property type="match status" value="1"/>
</dbReference>
<protein>
    <submittedName>
        <fullName evidence="3">ABC-type uptake system substrate-binding component YnjB</fullName>
    </submittedName>
    <submittedName>
        <fullName evidence="4">Thiamine transport system substrate-binding protein</fullName>
    </submittedName>
</protein>
<dbReference type="PANTHER" id="PTHR42779">
    <property type="entry name" value="PROTEIN YNJB"/>
    <property type="match status" value="1"/>
</dbReference>
<gene>
    <name evidence="3" type="primary">ynjB</name>
    <name evidence="4" type="ORF">GA0071312_2810</name>
    <name evidence="3" type="ORF">HLUCCO17_08900</name>
</gene>
<accession>A0A0P7Y3H9</accession>
<dbReference type="InterPro" id="IPR006059">
    <property type="entry name" value="SBP"/>
</dbReference>
<sequence>MTSMERPRRRWFGAIAIAALLLSSGAAKAQNGAPDALSSWDEIVAAAEGQTVYWNAWAGDERGNAFIAWAGERVRERYGVRIEHVKLTDTAEAVARVVAERAAGRDEGGTVDLIWINGPNLFTMKDQDLLFGPFTGALPNYALVDERGKPSNVVDFTIPVDGMAAPWRVAQVAFVYDSARVDREDLPGSIPDMLDWARENPGLLTHPNARDFLGATFLKQALYELTPDPALLQEEATDATYADATAPFWAWYEAIRPHFWRGGTDFPGSSADLDRLLDDGEIEIAVTFNPATAALLSETGLLPDTARVYFLDGGTIGNTSFVAIPYNAANREGAMVVANFLMSPEAQAHAQDPTVLGAFTVLDTDRLDADARALFAQTSQHPAMPGPEEIADVLLEPHPSWMTRIVEDWEARTAR</sequence>
<dbReference type="PIRSF" id="PIRSF029172">
    <property type="entry name" value="UCP029172_ABC_sbc_YnjB"/>
    <property type="match status" value="1"/>
</dbReference>
<keyword evidence="2" id="KW-0732">Signal</keyword>
<evidence type="ECO:0000313" key="4">
    <source>
        <dbReference type="EMBL" id="SCC81842.1"/>
    </source>
</evidence>
<dbReference type="EMBL" id="LJSX01000011">
    <property type="protein sequence ID" value="KPQ11019.1"/>
    <property type="molecule type" value="Genomic_DNA"/>
</dbReference>
<feature type="signal peptide" evidence="2">
    <location>
        <begin position="1"/>
        <end position="29"/>
    </location>
</feature>
<evidence type="ECO:0000313" key="5">
    <source>
        <dbReference type="Proteomes" id="UP000050497"/>
    </source>
</evidence>
<dbReference type="STRING" id="1653334.GA0071312_2810"/>
<dbReference type="Gene3D" id="3.40.190.10">
    <property type="entry name" value="Periplasmic binding protein-like II"/>
    <property type="match status" value="2"/>
</dbReference>
<evidence type="ECO:0000313" key="3">
    <source>
        <dbReference type="EMBL" id="KPQ11019.1"/>
    </source>
</evidence>
<dbReference type="Proteomes" id="UP000050497">
    <property type="component" value="Unassembled WGS sequence"/>
</dbReference>
<organism evidence="3 5">
    <name type="scientific">Saliniramus fredricksonii</name>
    <dbReference type="NCBI Taxonomy" id="1653334"/>
    <lineage>
        <taxon>Bacteria</taxon>
        <taxon>Pseudomonadati</taxon>
        <taxon>Pseudomonadota</taxon>
        <taxon>Alphaproteobacteria</taxon>
        <taxon>Hyphomicrobiales</taxon>
        <taxon>Salinarimonadaceae</taxon>
        <taxon>Saliniramus</taxon>
    </lineage>
</organism>
<dbReference type="Proteomes" id="UP000182800">
    <property type="component" value="Unassembled WGS sequence"/>
</dbReference>
<dbReference type="NCBIfam" id="NF008633">
    <property type="entry name" value="PRK11622.1"/>
    <property type="match status" value="1"/>
</dbReference>
<reference evidence="4 6" key="2">
    <citation type="submission" date="2016-08" db="EMBL/GenBank/DDBJ databases">
        <authorList>
            <person name="Varghese N."/>
            <person name="Submissions Spin"/>
        </authorList>
    </citation>
    <scope>NUCLEOTIDE SEQUENCE [LARGE SCALE GENOMIC DNA]</scope>
    <source>
        <strain evidence="4 6">HL-109</strain>
    </source>
</reference>
<reference evidence="3 5" key="1">
    <citation type="submission" date="2015-09" db="EMBL/GenBank/DDBJ databases">
        <title>Identification and resolution of microdiversity through metagenomic sequencing of parallel consortia.</title>
        <authorList>
            <person name="Nelson W.C."/>
            <person name="Romine M.F."/>
            <person name="Lindemann S.R."/>
        </authorList>
    </citation>
    <scope>NUCLEOTIDE SEQUENCE [LARGE SCALE GENOMIC DNA]</scope>
    <source>
        <strain evidence="3">HL-109</strain>
    </source>
</reference>
<dbReference type="EMBL" id="FMBM01000002">
    <property type="protein sequence ID" value="SCC81842.1"/>
    <property type="molecule type" value="Genomic_DNA"/>
</dbReference>
<keyword evidence="1" id="KW-0574">Periplasm</keyword>
<comment type="caution">
    <text evidence="3">The sequence shown here is derived from an EMBL/GenBank/DDBJ whole genome shotgun (WGS) entry which is preliminary data.</text>
</comment>
<name>A0A0P7Y3H9_9HYPH</name>
<evidence type="ECO:0000256" key="2">
    <source>
        <dbReference type="SAM" id="SignalP"/>
    </source>
</evidence>
<dbReference type="InterPro" id="IPR027020">
    <property type="entry name" value="YnjB"/>
</dbReference>
<keyword evidence="6" id="KW-1185">Reference proteome</keyword>
<evidence type="ECO:0000313" key="6">
    <source>
        <dbReference type="Proteomes" id="UP000182800"/>
    </source>
</evidence>
<evidence type="ECO:0000256" key="1">
    <source>
        <dbReference type="ARBA" id="ARBA00022764"/>
    </source>
</evidence>
<dbReference type="PANTHER" id="PTHR42779:SF1">
    <property type="entry name" value="PROTEIN YNJB"/>
    <property type="match status" value="1"/>
</dbReference>
<dbReference type="SUPFAM" id="SSF53850">
    <property type="entry name" value="Periplasmic binding protein-like II"/>
    <property type="match status" value="1"/>
</dbReference>
<proteinExistence type="predicted"/>
<dbReference type="AlphaFoldDB" id="A0A0P7Y3H9"/>
<dbReference type="PATRIC" id="fig|1653334.4.peg.2873"/>